<reference evidence="2" key="1">
    <citation type="submission" date="2022-01" db="EMBL/GenBank/DDBJ databases">
        <authorList>
            <person name="Braso-Vives M."/>
        </authorList>
    </citation>
    <scope>NUCLEOTIDE SEQUENCE</scope>
</reference>
<accession>A0A8K0A8K5</accession>
<dbReference type="Proteomes" id="UP000838412">
    <property type="component" value="Chromosome 7"/>
</dbReference>
<feature type="region of interest" description="Disordered" evidence="1">
    <location>
        <begin position="904"/>
        <end position="925"/>
    </location>
</feature>
<evidence type="ECO:0000313" key="3">
    <source>
        <dbReference type="Proteomes" id="UP000838412"/>
    </source>
</evidence>
<proteinExistence type="predicted"/>
<gene>
    <name evidence="2" type="primary">Hypp4174</name>
    <name evidence="2" type="ORF">BLAG_LOCUS22062</name>
</gene>
<dbReference type="AlphaFoldDB" id="A0A8K0A8K5"/>
<evidence type="ECO:0000313" key="2">
    <source>
        <dbReference type="EMBL" id="CAH1269408.1"/>
    </source>
</evidence>
<protein>
    <submittedName>
        <fullName evidence="2">Hypp4174 protein</fullName>
    </submittedName>
</protein>
<dbReference type="EMBL" id="OV696692">
    <property type="protein sequence ID" value="CAH1269408.1"/>
    <property type="molecule type" value="Genomic_DNA"/>
</dbReference>
<name>A0A8K0A8K5_BRALA</name>
<organism evidence="2 3">
    <name type="scientific">Branchiostoma lanceolatum</name>
    <name type="common">Common lancelet</name>
    <name type="synonym">Amphioxus lanceolatum</name>
    <dbReference type="NCBI Taxonomy" id="7740"/>
    <lineage>
        <taxon>Eukaryota</taxon>
        <taxon>Metazoa</taxon>
        <taxon>Chordata</taxon>
        <taxon>Cephalochordata</taxon>
        <taxon>Leptocardii</taxon>
        <taxon>Amphioxiformes</taxon>
        <taxon>Branchiostomatidae</taxon>
        <taxon>Branchiostoma</taxon>
    </lineage>
</organism>
<dbReference type="OrthoDB" id="10033767at2759"/>
<evidence type="ECO:0000256" key="1">
    <source>
        <dbReference type="SAM" id="MobiDB-lite"/>
    </source>
</evidence>
<sequence length="1072" mass="121624">MAAAPSPSQQKLAAASEFRPDNIREVLSRAAVTRFFCNDERNGRGIEVHGGLKVGQATHQFGCFVRIEVDKTAATASKDPGPKSAFEVMMMASREHGKQTMMFPDYAGSGGDGETVNNNVRGDIRLYNDIVNIMKSQNFRFERNKGNESASGEIITTLRNAVWYVLPHLKTLAGRCVYLPEQFCSLYHETTMKQSYNNPTHHRHTLYPMSSSELAKHAQELFKVASLPLLQKPNVSKVKDIVIHLGQGLHRYSDHLQASNSKVQAQRKQLFPVRSLDDGVSTALRVVEAKVRSDTKLVSRYAELESHLAKIAEYELCFLDDFAPSDYRKRYIYVSELALPMSVEVYTYKTGNNQGSLHFLWKVPVKQEDRELNTTNKLMYQAEKDMPVYHTREMRKRFRERFSLVTNAKPVVLKEVYQFLTNDVAADECTASKDVRQRLKLLLDVQDPDLVVDMRSMNEGHKEKYQHFWDEATKMIEEMQLATVDDRRHGQVCHMALAMSVPDFITQVCKRLPEEVEVPTATWVSLQFWPKNPFVDQAIRYTGRLNVKYMVQSRQLNHDHIDAHYAAAILKYLKSFSVMFKEHTALVFLDDKHGIKVGEPGYPVAAVDRGKSVLVSRDSVFAVADHDFTKLKITPSVTLVCDVPESASDSFYRGKVYIALKDATFQPSSPIRHQTELYEVLNQAGKLGLPILCQYSDGGPDHRLTYNAPAPQNSFRNPVERIMSVLNLSLQAIGIMRQKMSPEMEKLFLSVGSMKDARALAEKNPGMKQAIVESTEHVRGMLNALLQCLSLKSEPFSTVEPATDLEVEEMWNLILMVDNTVTKADTTKLKLQSRKELLAFMQHCCVSRHYLFTVKKCGTDGCQHCKRPRLPAEVFSQLKEFPDPMLDNTGEHYRPFTEVYGSETTEADRPSLKVSRTTGHGMPFSPTAENTRAVVLCLDCNKPRTVHSQRALSVQQRDQLEQLREEAMYTCGVPWAPEAHPLGDICFVSRGLACSTPVDFHYFSARVKSRALSILPLVCWKCGETETLPIAPEKKEEFQSVHPVCQVCKATGVEERTRVKRKMKRRREEVDN</sequence>
<keyword evidence="3" id="KW-1185">Reference proteome</keyword>